<evidence type="ECO:0000313" key="3">
    <source>
        <dbReference type="Proteomes" id="UP000813463"/>
    </source>
</evidence>
<dbReference type="KEGG" id="soe:110787257"/>
<evidence type="ECO:0000313" key="4">
    <source>
        <dbReference type="RefSeq" id="XP_021847537.1"/>
    </source>
</evidence>
<dbReference type="InterPro" id="IPR044708">
    <property type="entry name" value="CPR5"/>
</dbReference>
<feature type="transmembrane region" description="Helical" evidence="2">
    <location>
        <begin position="423"/>
        <end position="442"/>
    </location>
</feature>
<name>A0A9R0IE69_SPIOL</name>
<feature type="compositionally biased region" description="Low complexity" evidence="1">
    <location>
        <begin position="68"/>
        <end position="77"/>
    </location>
</feature>
<organism evidence="3 4">
    <name type="scientific">Spinacia oleracea</name>
    <name type="common">Spinach</name>
    <dbReference type="NCBI Taxonomy" id="3562"/>
    <lineage>
        <taxon>Eukaryota</taxon>
        <taxon>Viridiplantae</taxon>
        <taxon>Streptophyta</taxon>
        <taxon>Embryophyta</taxon>
        <taxon>Tracheophyta</taxon>
        <taxon>Spermatophyta</taxon>
        <taxon>Magnoliopsida</taxon>
        <taxon>eudicotyledons</taxon>
        <taxon>Gunneridae</taxon>
        <taxon>Pentapetalae</taxon>
        <taxon>Caryophyllales</taxon>
        <taxon>Chenopodiaceae</taxon>
        <taxon>Chenopodioideae</taxon>
        <taxon>Anserineae</taxon>
        <taxon>Spinacia</taxon>
    </lineage>
</organism>
<dbReference type="GO" id="GO:0010150">
    <property type="term" value="P:leaf senescence"/>
    <property type="evidence" value="ECO:0007669"/>
    <property type="project" value="InterPro"/>
</dbReference>
<dbReference type="Proteomes" id="UP000813463">
    <property type="component" value="Chromosome 3"/>
</dbReference>
<sequence length="590" mass="66168">MGIHNSPSLSLQPADEQPHIITTVHHTPSLNPPPPETPSQPCDFPSKPQTSGLKVSRKIKKRALDETSSASSSSSIQRRIRIPNKRRNPRFSVRRSASDVEAIAFPLGMSIAAVLAQILEKKDLTTENVSIDHLAMICTSAVRESLTNVFGDKFDAFARNFEKSFGSTLSTLTLINNSSIDNKDDHVRNNIVGDCISDATQSISFNKGDCSARSSDVIEDCRRSINGATGPQRRIKMVEEVEDIQSADSRIQERSLQGRISSQIVVSNMGNHLSNYSVLSTIEKSVVEQTRANDLKSVEIGLIMKKLRLKETQLALNSDLNLLERCKLSLGISRTSFKVEKFKNQLEETRHSELLRTCADFLVADLLIMSGCLCYGVYAFSYDNLRQLSRSCSASEVSKSWWIPKPMASFNSGLQTLRCEVQVYSRILFGLLMILAIAYILIQRSEISRQAMPITFLILLLGVGCGFAGKLCVDTLGGDGYQWLIYWEVICILHFFINVFTPFLFYILNGPIQVSQEKKSRSIFPFWIRRWLFYIILILIPLCCGLLPFASPRTWWGEHFSKLIRNHMLAAYDDAYGDGNDFPDHSAGEL</sequence>
<dbReference type="AlphaFoldDB" id="A0A9R0IE69"/>
<evidence type="ECO:0000256" key="2">
    <source>
        <dbReference type="SAM" id="Phobius"/>
    </source>
</evidence>
<dbReference type="GO" id="GO:0006952">
    <property type="term" value="P:defense response"/>
    <property type="evidence" value="ECO:0007669"/>
    <property type="project" value="InterPro"/>
</dbReference>
<reference evidence="4" key="2">
    <citation type="submission" date="2025-08" db="UniProtKB">
        <authorList>
            <consortium name="RefSeq"/>
        </authorList>
    </citation>
    <scope>IDENTIFICATION</scope>
    <source>
        <tissue evidence="4">Leaf</tissue>
    </source>
</reference>
<evidence type="ECO:0000256" key="1">
    <source>
        <dbReference type="SAM" id="MobiDB-lite"/>
    </source>
</evidence>
<feature type="transmembrane region" description="Helical" evidence="2">
    <location>
        <begin position="531"/>
        <end position="550"/>
    </location>
</feature>
<feature type="compositionally biased region" description="Polar residues" evidence="1">
    <location>
        <begin position="1"/>
        <end position="11"/>
    </location>
</feature>
<dbReference type="PANTHER" id="PTHR35322">
    <property type="entry name" value="PROTEIN CPR-5"/>
    <property type="match status" value="1"/>
</dbReference>
<feature type="compositionally biased region" description="Basic residues" evidence="1">
    <location>
        <begin position="78"/>
        <end position="90"/>
    </location>
</feature>
<protein>
    <submittedName>
        <fullName evidence="4">Protein CPR-5</fullName>
    </submittedName>
</protein>
<keyword evidence="2" id="KW-0472">Membrane</keyword>
<accession>A0A9R0IE69</accession>
<gene>
    <name evidence="4" type="primary">LOC110787257</name>
</gene>
<dbReference type="PANTHER" id="PTHR35322:SF2">
    <property type="entry name" value="PROTEIN CPR-5"/>
    <property type="match status" value="1"/>
</dbReference>
<keyword evidence="3" id="KW-1185">Reference proteome</keyword>
<keyword evidence="2" id="KW-1133">Transmembrane helix</keyword>
<dbReference type="RefSeq" id="XP_021847537.1">
    <property type="nucleotide sequence ID" value="XM_021991845.2"/>
</dbReference>
<feature type="transmembrane region" description="Helical" evidence="2">
    <location>
        <begin position="485"/>
        <end position="510"/>
    </location>
</feature>
<reference evidence="3" key="1">
    <citation type="journal article" date="2021" name="Nat. Commun.">
        <title>Genomic analyses provide insights into spinach domestication and the genetic basis of agronomic traits.</title>
        <authorList>
            <person name="Cai X."/>
            <person name="Sun X."/>
            <person name="Xu C."/>
            <person name="Sun H."/>
            <person name="Wang X."/>
            <person name="Ge C."/>
            <person name="Zhang Z."/>
            <person name="Wang Q."/>
            <person name="Fei Z."/>
            <person name="Jiao C."/>
            <person name="Wang Q."/>
        </authorList>
    </citation>
    <scope>NUCLEOTIDE SEQUENCE [LARGE SCALE GENOMIC DNA]</scope>
    <source>
        <strain evidence="3">cv. Varoflay</strain>
    </source>
</reference>
<proteinExistence type="predicted"/>
<keyword evidence="2" id="KW-0812">Transmembrane</keyword>
<dbReference type="GeneID" id="110787257"/>
<dbReference type="GO" id="GO:0010090">
    <property type="term" value="P:trichome morphogenesis"/>
    <property type="evidence" value="ECO:0007669"/>
    <property type="project" value="InterPro"/>
</dbReference>
<feature type="region of interest" description="Disordered" evidence="1">
    <location>
        <begin position="1"/>
        <end position="90"/>
    </location>
</feature>
<feature type="transmembrane region" description="Helical" evidence="2">
    <location>
        <begin position="454"/>
        <end position="473"/>
    </location>
</feature>
<dbReference type="OrthoDB" id="2017423at2759"/>